<dbReference type="GO" id="GO:0005886">
    <property type="term" value="C:plasma membrane"/>
    <property type="evidence" value="ECO:0007669"/>
    <property type="project" value="UniProtKB-SubCell"/>
</dbReference>
<feature type="transmembrane region" description="Helical" evidence="7">
    <location>
        <begin position="312"/>
        <end position="337"/>
    </location>
</feature>
<feature type="domain" description="Threonine/serine exporter-like N-terminal" evidence="8">
    <location>
        <begin position="55"/>
        <end position="298"/>
    </location>
</feature>
<evidence type="ECO:0000256" key="4">
    <source>
        <dbReference type="ARBA" id="ARBA00022989"/>
    </source>
</evidence>
<dbReference type="Pfam" id="PF12821">
    <property type="entry name" value="ThrE_2"/>
    <property type="match status" value="1"/>
</dbReference>
<feature type="domain" description="Threonine/Serine exporter ThrE" evidence="9">
    <location>
        <begin position="324"/>
        <end position="449"/>
    </location>
</feature>
<accession>A0A4R3ZNS3</accession>
<dbReference type="GO" id="GO:0015744">
    <property type="term" value="P:succinate transport"/>
    <property type="evidence" value="ECO:0007669"/>
    <property type="project" value="TreeGrafter"/>
</dbReference>
<dbReference type="PANTHER" id="PTHR34390">
    <property type="entry name" value="UPF0442 PROTEIN YJJB-RELATED"/>
    <property type="match status" value="1"/>
</dbReference>
<gene>
    <name evidence="10" type="ORF">EDD19_1347</name>
</gene>
<keyword evidence="5 7" id="KW-0472">Membrane</keyword>
<evidence type="ECO:0000256" key="7">
    <source>
        <dbReference type="SAM" id="Phobius"/>
    </source>
</evidence>
<comment type="similarity">
    <text evidence="6">Belongs to the ThrE exporter (TC 2.A.79) family.</text>
</comment>
<evidence type="ECO:0000259" key="8">
    <source>
        <dbReference type="Pfam" id="PF06738"/>
    </source>
</evidence>
<evidence type="ECO:0000313" key="11">
    <source>
        <dbReference type="Proteomes" id="UP000295805"/>
    </source>
</evidence>
<evidence type="ECO:0000256" key="2">
    <source>
        <dbReference type="ARBA" id="ARBA00022475"/>
    </source>
</evidence>
<evidence type="ECO:0000313" key="10">
    <source>
        <dbReference type="EMBL" id="TCW19977.1"/>
    </source>
</evidence>
<dbReference type="Pfam" id="PF06738">
    <property type="entry name" value="ThrE"/>
    <property type="match status" value="1"/>
</dbReference>
<dbReference type="AlphaFoldDB" id="A0A4R3ZNS3"/>
<comment type="subcellular location">
    <subcellularLocation>
        <location evidence="1">Cell membrane</location>
        <topology evidence="1">Multi-pass membrane protein</topology>
    </subcellularLocation>
</comment>
<feature type="transmembrane region" description="Helical" evidence="7">
    <location>
        <begin position="395"/>
        <end position="413"/>
    </location>
</feature>
<reference evidence="10 11" key="1">
    <citation type="submission" date="2019-03" db="EMBL/GenBank/DDBJ databases">
        <title>Root nodule microbial communities of legume samples collected from USA, Mexico and Botswana.</title>
        <authorList>
            <person name="Hirsch A."/>
        </authorList>
    </citation>
    <scope>NUCLEOTIDE SEQUENCE [LARGE SCALE GENOMIC DNA]</scope>
    <source>
        <strain evidence="10 11">55</strain>
    </source>
</reference>
<keyword evidence="2" id="KW-1003">Cell membrane</keyword>
<dbReference type="InterPro" id="IPR050539">
    <property type="entry name" value="ThrE_Dicarb/AminoAcid_Exp"/>
</dbReference>
<feature type="transmembrane region" description="Helical" evidence="7">
    <location>
        <begin position="280"/>
        <end position="300"/>
    </location>
</feature>
<keyword evidence="4 7" id="KW-1133">Transmembrane helix</keyword>
<feature type="transmembrane region" description="Helical" evidence="7">
    <location>
        <begin position="217"/>
        <end position="234"/>
    </location>
</feature>
<dbReference type="PANTHER" id="PTHR34390:SF2">
    <property type="entry name" value="SUCCINATE TRANSPORTER SUBUNIT YJJP-RELATED"/>
    <property type="match status" value="1"/>
</dbReference>
<feature type="transmembrane region" description="Helical" evidence="7">
    <location>
        <begin position="246"/>
        <end position="268"/>
    </location>
</feature>
<dbReference type="GO" id="GO:0022857">
    <property type="term" value="F:transmembrane transporter activity"/>
    <property type="evidence" value="ECO:0007669"/>
    <property type="project" value="InterPro"/>
</dbReference>
<evidence type="ECO:0000256" key="1">
    <source>
        <dbReference type="ARBA" id="ARBA00004651"/>
    </source>
</evidence>
<feature type="transmembrane region" description="Helical" evidence="7">
    <location>
        <begin position="425"/>
        <end position="447"/>
    </location>
</feature>
<keyword evidence="3 7" id="KW-0812">Transmembrane</keyword>
<evidence type="ECO:0000256" key="3">
    <source>
        <dbReference type="ARBA" id="ARBA00022692"/>
    </source>
</evidence>
<feature type="transmembrane region" description="Helical" evidence="7">
    <location>
        <begin position="163"/>
        <end position="181"/>
    </location>
</feature>
<dbReference type="EMBL" id="SMCX01000034">
    <property type="protein sequence ID" value="TCW19977.1"/>
    <property type="molecule type" value="Genomic_DNA"/>
</dbReference>
<name>A0A4R3ZNS3_9ACTN</name>
<organism evidence="10 11">
    <name type="scientific">Dietzia cinnamea</name>
    <dbReference type="NCBI Taxonomy" id="321318"/>
    <lineage>
        <taxon>Bacteria</taxon>
        <taxon>Bacillati</taxon>
        <taxon>Actinomycetota</taxon>
        <taxon>Actinomycetes</taxon>
        <taxon>Mycobacteriales</taxon>
        <taxon>Dietziaceae</taxon>
        <taxon>Dietzia</taxon>
    </lineage>
</organism>
<evidence type="ECO:0000256" key="5">
    <source>
        <dbReference type="ARBA" id="ARBA00023136"/>
    </source>
</evidence>
<dbReference type="Proteomes" id="UP000295805">
    <property type="component" value="Unassembled WGS sequence"/>
</dbReference>
<evidence type="ECO:0000259" key="9">
    <source>
        <dbReference type="Pfam" id="PF12821"/>
    </source>
</evidence>
<dbReference type="InterPro" id="IPR024528">
    <property type="entry name" value="ThrE_2"/>
</dbReference>
<dbReference type="InterPro" id="IPR010619">
    <property type="entry name" value="ThrE-like_N"/>
</dbReference>
<comment type="caution">
    <text evidence="10">The sequence shown here is derived from an EMBL/GenBank/DDBJ whole genome shotgun (WGS) entry which is preliminary data.</text>
</comment>
<evidence type="ECO:0000256" key="6">
    <source>
        <dbReference type="ARBA" id="ARBA00034125"/>
    </source>
</evidence>
<proteinExistence type="inferred from homology"/>
<sequence length="463" mass="47359">MCTVETRDAPAPLTRPLAWLGLRKSAMDLAVEPPLSPMAPVDLDDDGAVTDVLNLALEIGGILLSSGEGAADTVAQAESVAAAFGLPGATVEVTFTSLTIGVNRRRGRPPISVIRVVNYRTVDMTRVTRVSRLIDLIVRRQLTVDQATAEVDKIVTSPHPHSFRVAVLGWAMLGCAVVIQLGGSPLAGLISMVSTFALMYANRFLDGHRLPSFFQQVVGGFIAAGWALAGYAALSDNFIEVQPSQLVAAGIIVLLAGLTLVGAIEDAITGFPVTSAGRGVETMVMTGGVLGGITIALAAFDRLGMSPPPIDPAIAGNAAVHVAVLAAGVGAAGFAVASYATVRATWLAAAVGAMGMLIYQGVIATGLGVVVGSALAACFMGLFGGILARIATVPPLVVTIAGITPFLPGLSVYRGLSALTSDQTGIGLGLMFQALAIAVALAAGIVFGEWVTRNLRRSAAADQ</sequence>
<protein>
    <submittedName>
        <fullName evidence="10">Uncharacterized membrane protein YjjP (DUF1212 family)</fullName>
    </submittedName>
</protein>